<evidence type="ECO:0000259" key="4">
    <source>
        <dbReference type="PROSITE" id="PS51733"/>
    </source>
</evidence>
<evidence type="ECO:0000256" key="2">
    <source>
        <dbReference type="ARBA" id="ARBA00023267"/>
    </source>
</evidence>
<dbReference type="EC" id="6.3.4.15" evidence="3"/>
<dbReference type="NCBIfam" id="TIGR00121">
    <property type="entry name" value="birA_ligase"/>
    <property type="match status" value="1"/>
</dbReference>
<dbReference type="PANTHER" id="PTHR12835">
    <property type="entry name" value="BIOTIN PROTEIN LIGASE"/>
    <property type="match status" value="1"/>
</dbReference>
<dbReference type="AlphaFoldDB" id="A0A2D1TXB4"/>
<dbReference type="KEGG" id="caer:CSV91_05290"/>
<dbReference type="Pfam" id="PF03099">
    <property type="entry name" value="BPL_LplA_LipB"/>
    <property type="match status" value="1"/>
</dbReference>
<organism evidence="5 6">
    <name type="scientific">Collinsella aerofaciens</name>
    <dbReference type="NCBI Taxonomy" id="74426"/>
    <lineage>
        <taxon>Bacteria</taxon>
        <taxon>Bacillati</taxon>
        <taxon>Actinomycetota</taxon>
        <taxon>Coriobacteriia</taxon>
        <taxon>Coriobacteriales</taxon>
        <taxon>Coriobacteriaceae</taxon>
        <taxon>Collinsella</taxon>
    </lineage>
</organism>
<name>A0A2D1TXB4_9ACTN</name>
<dbReference type="Pfam" id="PF02237">
    <property type="entry name" value="BPL_C"/>
    <property type="match status" value="1"/>
</dbReference>
<evidence type="ECO:0000256" key="3">
    <source>
        <dbReference type="ARBA" id="ARBA00024227"/>
    </source>
</evidence>
<proteinExistence type="predicted"/>
<dbReference type="GO" id="GO:0004077">
    <property type="term" value="F:biotin--[biotin carboxyl-carrier protein] ligase activity"/>
    <property type="evidence" value="ECO:0007669"/>
    <property type="project" value="UniProtKB-EC"/>
</dbReference>
<sequence>MRQRLHIVSVSRHHCVIHLFIKEVAAAMDAQLTIVDVTGSTNDDLLEAGKQGAPHGTGLAARAQTAGRGRRGHKWDSTAGNLLLSIVLRPRVDPAKYSGLAAVSGLAVLEALEKQGLANEIGLKWPNDLVARGHKLGGILVEAARDNEGKPFAVCGIGVNVNYTPHEMPDGGLAAIGLSDLNENVPAVDVLLKEVHHAVVNAVGTWANLLNAMEEDAGPIAPAHDDYVAHLNWIGEHVIARSPAGDELARGIFQTVDAFGRACIETEDGLRSFHFEEASLRPLSE</sequence>
<gene>
    <name evidence="5" type="ORF">CSV91_05290</name>
</gene>
<dbReference type="Gene3D" id="3.30.930.10">
    <property type="entry name" value="Bira Bifunctional Protein, Domain 2"/>
    <property type="match status" value="1"/>
</dbReference>
<protein>
    <recommendedName>
        <fullName evidence="3">biotin--[biotin carboxyl-carrier protein] ligase</fullName>
        <ecNumber evidence="3">6.3.4.15</ecNumber>
    </recommendedName>
</protein>
<feature type="domain" description="BPL/LPL catalytic" evidence="4">
    <location>
        <begin position="31"/>
        <end position="211"/>
    </location>
</feature>
<evidence type="ECO:0000313" key="5">
    <source>
        <dbReference type="EMBL" id="ATP54003.1"/>
    </source>
</evidence>
<reference evidence="5 6" key="1">
    <citation type="submission" date="2017-10" db="EMBL/GenBank/DDBJ databases">
        <title>Complete genome sequence of Collinsella aerofaciens isolated from the gut of a healthy adult Indian.</title>
        <authorList>
            <person name="Bag S."/>
            <person name="Ghosh T.S."/>
            <person name="Das B."/>
        </authorList>
    </citation>
    <scope>NUCLEOTIDE SEQUENCE [LARGE SCALE GENOMIC DNA]</scope>
    <source>
        <strain evidence="6">indica</strain>
    </source>
</reference>
<dbReference type="InterPro" id="IPR004408">
    <property type="entry name" value="Biotin_CoA_COase_ligase"/>
</dbReference>
<evidence type="ECO:0000313" key="6">
    <source>
        <dbReference type="Proteomes" id="UP000225608"/>
    </source>
</evidence>
<dbReference type="PANTHER" id="PTHR12835:SF5">
    <property type="entry name" value="BIOTIN--PROTEIN LIGASE"/>
    <property type="match status" value="1"/>
</dbReference>
<dbReference type="PROSITE" id="PS51733">
    <property type="entry name" value="BPL_LPL_CATALYTIC"/>
    <property type="match status" value="1"/>
</dbReference>
<dbReference type="InterPro" id="IPR003142">
    <property type="entry name" value="BPL_C"/>
</dbReference>
<dbReference type="InterPro" id="IPR045864">
    <property type="entry name" value="aa-tRNA-synth_II/BPL/LPL"/>
</dbReference>
<dbReference type="InterPro" id="IPR004143">
    <property type="entry name" value="BPL_LPL_catalytic"/>
</dbReference>
<dbReference type="CDD" id="cd16442">
    <property type="entry name" value="BPL"/>
    <property type="match status" value="1"/>
</dbReference>
<evidence type="ECO:0000256" key="1">
    <source>
        <dbReference type="ARBA" id="ARBA00022598"/>
    </source>
</evidence>
<keyword evidence="1 5" id="KW-0436">Ligase</keyword>
<keyword evidence="2" id="KW-0092">Biotin</keyword>
<dbReference type="Proteomes" id="UP000225608">
    <property type="component" value="Chromosome"/>
</dbReference>
<dbReference type="SUPFAM" id="SSF55681">
    <property type="entry name" value="Class II aaRS and biotin synthetases"/>
    <property type="match status" value="1"/>
</dbReference>
<dbReference type="GO" id="GO:0005737">
    <property type="term" value="C:cytoplasm"/>
    <property type="evidence" value="ECO:0007669"/>
    <property type="project" value="TreeGrafter"/>
</dbReference>
<dbReference type="EMBL" id="CP024160">
    <property type="protein sequence ID" value="ATP54003.1"/>
    <property type="molecule type" value="Genomic_DNA"/>
</dbReference>
<accession>A0A2D1TXB4</accession>